<organism evidence="7 8">
    <name type="scientific">Phytophthora fragariae</name>
    <dbReference type="NCBI Taxonomy" id="53985"/>
    <lineage>
        <taxon>Eukaryota</taxon>
        <taxon>Sar</taxon>
        <taxon>Stramenopiles</taxon>
        <taxon>Oomycota</taxon>
        <taxon>Peronosporomycetes</taxon>
        <taxon>Peronosporales</taxon>
        <taxon>Peronosporaceae</taxon>
        <taxon>Phytophthora</taxon>
    </lineage>
</organism>
<keyword evidence="3" id="KW-0067">ATP-binding</keyword>
<dbReference type="EMBL" id="QXFZ01001678">
    <property type="protein sequence ID" value="KAE9086667.1"/>
    <property type="molecule type" value="Genomic_DNA"/>
</dbReference>
<protein>
    <recommendedName>
        <fullName evidence="6">ABC transporter domain-containing protein</fullName>
    </recommendedName>
</protein>
<feature type="compositionally biased region" description="Basic and acidic residues" evidence="4">
    <location>
        <begin position="888"/>
        <end position="897"/>
    </location>
</feature>
<feature type="compositionally biased region" description="Low complexity" evidence="4">
    <location>
        <begin position="936"/>
        <end position="946"/>
    </location>
</feature>
<evidence type="ECO:0000256" key="5">
    <source>
        <dbReference type="SAM" id="Phobius"/>
    </source>
</evidence>
<feature type="transmembrane region" description="Helical" evidence="5">
    <location>
        <begin position="1639"/>
        <end position="1659"/>
    </location>
</feature>
<feature type="compositionally biased region" description="Low complexity" evidence="4">
    <location>
        <begin position="648"/>
        <end position="658"/>
    </location>
</feature>
<keyword evidence="5" id="KW-0812">Transmembrane</keyword>
<feature type="region of interest" description="Disordered" evidence="4">
    <location>
        <begin position="829"/>
        <end position="897"/>
    </location>
</feature>
<feature type="transmembrane region" description="Helical" evidence="5">
    <location>
        <begin position="1610"/>
        <end position="1627"/>
    </location>
</feature>
<dbReference type="GO" id="GO:0016887">
    <property type="term" value="F:ATP hydrolysis activity"/>
    <property type="evidence" value="ECO:0007669"/>
    <property type="project" value="InterPro"/>
</dbReference>
<feature type="compositionally biased region" description="Low complexity" evidence="4">
    <location>
        <begin position="840"/>
        <end position="850"/>
    </location>
</feature>
<name>A0A6A3R3X7_9STRA</name>
<dbReference type="InterPro" id="IPR003593">
    <property type="entry name" value="AAA+_ATPase"/>
</dbReference>
<evidence type="ECO:0000313" key="8">
    <source>
        <dbReference type="Proteomes" id="UP000441208"/>
    </source>
</evidence>
<feature type="compositionally biased region" description="Low complexity" evidence="4">
    <location>
        <begin position="765"/>
        <end position="782"/>
    </location>
</feature>
<feature type="transmembrane region" description="Helical" evidence="5">
    <location>
        <begin position="1748"/>
        <end position="1770"/>
    </location>
</feature>
<feature type="compositionally biased region" description="Low complexity" evidence="4">
    <location>
        <begin position="210"/>
        <end position="224"/>
    </location>
</feature>
<keyword evidence="5" id="KW-0472">Membrane</keyword>
<feature type="compositionally biased region" description="Low complexity" evidence="4">
    <location>
        <begin position="462"/>
        <end position="472"/>
    </location>
</feature>
<dbReference type="SMART" id="SM00382">
    <property type="entry name" value="AAA"/>
    <property type="match status" value="1"/>
</dbReference>
<evidence type="ECO:0000256" key="1">
    <source>
        <dbReference type="ARBA" id="ARBA00022448"/>
    </source>
</evidence>
<reference evidence="7 8" key="1">
    <citation type="submission" date="2018-08" db="EMBL/GenBank/DDBJ databases">
        <title>Genomic investigation of the strawberry pathogen Phytophthora fragariae indicates pathogenicity is determined by transcriptional variation in three key races.</title>
        <authorList>
            <person name="Adams T.M."/>
            <person name="Armitage A.D."/>
            <person name="Sobczyk M.K."/>
            <person name="Bates H.J."/>
            <person name="Dunwell J.M."/>
            <person name="Nellist C.F."/>
            <person name="Harrison R.J."/>
        </authorList>
    </citation>
    <scope>NUCLEOTIDE SEQUENCE [LARGE SCALE GENOMIC DNA]</scope>
    <source>
        <strain evidence="7 8">NOV-71</strain>
    </source>
</reference>
<feature type="compositionally biased region" description="Basic and acidic residues" evidence="4">
    <location>
        <begin position="696"/>
        <end position="705"/>
    </location>
</feature>
<keyword evidence="1" id="KW-0813">Transport</keyword>
<evidence type="ECO:0000256" key="4">
    <source>
        <dbReference type="SAM" id="MobiDB-lite"/>
    </source>
</evidence>
<evidence type="ECO:0000259" key="6">
    <source>
        <dbReference type="PROSITE" id="PS50893"/>
    </source>
</evidence>
<proteinExistence type="predicted"/>
<dbReference type="Pfam" id="PF00005">
    <property type="entry name" value="ABC_tran"/>
    <property type="match status" value="1"/>
</dbReference>
<feature type="transmembrane region" description="Helical" evidence="5">
    <location>
        <begin position="1488"/>
        <end position="1506"/>
    </location>
</feature>
<dbReference type="InterPro" id="IPR003439">
    <property type="entry name" value="ABC_transporter-like_ATP-bd"/>
</dbReference>
<feature type="region of interest" description="Disordered" evidence="4">
    <location>
        <begin position="461"/>
        <end position="480"/>
    </location>
</feature>
<feature type="compositionally biased region" description="Basic residues" evidence="4">
    <location>
        <begin position="1389"/>
        <end position="1400"/>
    </location>
</feature>
<feature type="compositionally biased region" description="Basic and acidic residues" evidence="4">
    <location>
        <begin position="792"/>
        <end position="801"/>
    </location>
</feature>
<feature type="compositionally biased region" description="Basic and acidic residues" evidence="4">
    <location>
        <begin position="226"/>
        <end position="239"/>
    </location>
</feature>
<gene>
    <name evidence="7" type="ORF">PF007_g20688</name>
</gene>
<feature type="domain" description="ABC transporter" evidence="6">
    <location>
        <begin position="1116"/>
        <end position="1356"/>
    </location>
</feature>
<feature type="region of interest" description="Disordered" evidence="4">
    <location>
        <begin position="1374"/>
        <end position="1409"/>
    </location>
</feature>
<feature type="compositionally biased region" description="Low complexity" evidence="4">
    <location>
        <begin position="861"/>
        <end position="878"/>
    </location>
</feature>
<comment type="caution">
    <text evidence="7">The sequence shown here is derived from an EMBL/GenBank/DDBJ whole genome shotgun (WGS) entry which is preliminary data.</text>
</comment>
<dbReference type="Proteomes" id="UP000441208">
    <property type="component" value="Unassembled WGS sequence"/>
</dbReference>
<keyword evidence="2" id="KW-0547">Nucleotide-binding</keyword>
<evidence type="ECO:0000256" key="3">
    <source>
        <dbReference type="ARBA" id="ARBA00022840"/>
    </source>
</evidence>
<evidence type="ECO:0000256" key="2">
    <source>
        <dbReference type="ARBA" id="ARBA00022741"/>
    </source>
</evidence>
<sequence>MDMGSPNSKDEGARKTARLSGGSDGGRPSFGFADTGSSQKVLSFDESGERARVDLIEGHYADEKEGEKTQTQVFRSEQADGSVVTKTVRTTRTTTRSGAGDYVTTIEVQTTTETETKDGAKSTEVATETSTETVAGQVATFCDGESAAESGDDVQTQVFRSVEEDGRVVTKTVRTTRRTVITNGVATTTVEVHTTTETEDTDGAKSTSVSTETHTEIGGSSSTSETEEKAQAVDSEHGGRRSFTFGKKRKYHKQWHPHFVSYLDRQDKRVETLSTTDLLESARAFCRENFTEFRPELFNGESNEGSKECWEVMAQLAAHYPMVAVQLLAHDVGKKNLLIMDEITQGFDSENRLRKEVAVSMLGHSKTNAFQVFDDLLVLKNGEVVYHGAGGDVVEYFCDLEYQCTPGQRVGQFLLNLAAEQEDRYRILVPAGNKPDGSGSHFVKSFAVLMKFADDAVLVAGSSKSTPSRPTTPQYPMTDTSPINETFEATNMSVAAGSSPGESVKTEVFRSEEADGSIVTTTIRTTRRTVKSSTGALVTTIEVETTTETESTDGTTSTTVATETREETESEESSLTTTSASDATAVSVTEQAGSSPGESVKTEVFRSEEADGSIVTTTIRTTRRTVKSSTGALVTTIEVETTTETESTDGTTSTTVATETREETESEESSLTTTSASDATAVSVTEQAGSSPGESVKTEVFRSEEADGSIVTTTIRTTRRTVKSSTGALVTTIEVETTTETESTDGTTSTTVATETREETESEESSLTTTSASDATAVSVTEQAGSSPGESVKTEVFRSEEADGSIVTTTIRTTRRTVKSSTGALVTTIEVETTTETESTDGTTSTTVATETREETESEESSLTTTSASDATAVSVTEQAGSSPGESVKTEVFRSEEADGSIVTTTIRTTRRTVKSSTGALVTTIEVETTTETESTDGTTSTTVATETREETESEESSLTSPSGYLGVKRESSSKLTTKSRGTKSKRGGVSEKAQASSSVRGDGHGETEGAEKMVSVVLKSREATMAAHIGSGIAAATVIASKTEATGSKRDEKIAGGGSNVTARATEENEQVQTARAAAAWGEEVEHVQLASTETASTRKLVQVLAVNRGCSVRVAFDELACAAQASESSNAVKGVTGYAESGRMTAVIGAGRVGKTTFLGTLAGEENPTKGKIYYNGHEASALVRRRGTGYCWFGDEQTVWHGTTTVREALFLSACLRQNNEISETRKIETIQSWLELLGLTEIAEQPLELCSAVETRLVAIGVELAFSPSVLLVDEPTTGLDDKGAQRIVRVLQQVARTGRTIVCTLGDSVSSTELRVFDRLLLLSSSGETIFHGECRMLVQYLEALPGVKRLGSGKSIAAWALESVGEGSSISHTTTTTTTTKGGKARTSKKKKKYASGASMSTGSETINHEKETRFVQLFQRSEIKRALLTQMQRVGYLRPDSAEEHAPALVTAYKSGRLLTLSSFWASRSLMVSATAQWQRVSVMGVFLVALLWFLWLIVAARSSEYDTFDGVNQGASLIAWSTLTFGASVVLGAVARASRGNAWRENASWRREQAWQAYPAVAYHLCFSVVELVFVLVLAFVVTVLTFALFGFWSVAESGNFSLYWLTLAIFALGQVYLGQWLVRLMPSGSYAAVAGSAFNLLPLLTFVWSWRSSALGNLASWLGMVTPQRFALQVLQALVFGATPDSCAFDTVESGASGAESEIPCRELRLIPSDESSFSRQITVHSYAELEYGAERGSVAFRLVELAVFLLAFRFLVIVALQKRQTRA</sequence>
<feature type="region of interest" description="Disordered" evidence="4">
    <location>
        <begin position="1"/>
        <end position="78"/>
    </location>
</feature>
<feature type="compositionally biased region" description="Low complexity" evidence="4">
    <location>
        <begin position="573"/>
        <end position="590"/>
    </location>
</feature>
<keyword evidence="5" id="KW-1133">Transmembrane helix</keyword>
<dbReference type="InterPro" id="IPR027417">
    <property type="entry name" value="P-loop_NTPase"/>
</dbReference>
<feature type="compositionally biased region" description="Low complexity" evidence="4">
    <location>
        <begin position="552"/>
        <end position="562"/>
    </location>
</feature>
<feature type="compositionally biased region" description="Low complexity" evidence="4">
    <location>
        <begin position="1374"/>
        <end position="1388"/>
    </location>
</feature>
<dbReference type="SUPFAM" id="SSF52540">
    <property type="entry name" value="P-loop containing nucleoside triphosphate hydrolases"/>
    <property type="match status" value="1"/>
</dbReference>
<feature type="region of interest" description="Disordered" evidence="4">
    <location>
        <begin position="543"/>
        <end position="609"/>
    </location>
</feature>
<feature type="compositionally biased region" description="Basic and acidic residues" evidence="4">
    <location>
        <begin position="47"/>
        <end position="68"/>
    </location>
</feature>
<feature type="region of interest" description="Disordered" evidence="4">
    <location>
        <begin position="925"/>
        <end position="1010"/>
    </location>
</feature>
<feature type="transmembrane region" description="Helical" evidence="5">
    <location>
        <begin position="1565"/>
        <end position="1598"/>
    </location>
</feature>
<dbReference type="GO" id="GO:0005524">
    <property type="term" value="F:ATP binding"/>
    <property type="evidence" value="ECO:0007669"/>
    <property type="project" value="UniProtKB-KW"/>
</dbReference>
<feature type="compositionally biased region" description="Basic and acidic residues" evidence="4">
    <location>
        <begin position="600"/>
        <end position="609"/>
    </location>
</feature>
<feature type="region of interest" description="Disordered" evidence="4">
    <location>
        <begin position="735"/>
        <end position="801"/>
    </location>
</feature>
<feature type="region of interest" description="Disordered" evidence="4">
    <location>
        <begin position="638"/>
        <end position="705"/>
    </location>
</feature>
<dbReference type="PANTHER" id="PTHR19241">
    <property type="entry name" value="ATP-BINDING CASSETTE TRANSPORTER"/>
    <property type="match status" value="1"/>
</dbReference>
<feature type="compositionally biased region" description="Low complexity" evidence="4">
    <location>
        <begin position="669"/>
        <end position="686"/>
    </location>
</feature>
<accession>A0A6A3R3X7</accession>
<evidence type="ECO:0000313" key="7">
    <source>
        <dbReference type="EMBL" id="KAE9086667.1"/>
    </source>
</evidence>
<feature type="region of interest" description="Disordered" evidence="4">
    <location>
        <begin position="195"/>
        <end position="241"/>
    </location>
</feature>
<feature type="compositionally biased region" description="Low complexity" evidence="4">
    <location>
        <begin position="744"/>
        <end position="754"/>
    </location>
</feature>
<dbReference type="Gene3D" id="3.40.50.300">
    <property type="entry name" value="P-loop containing nucleotide triphosphate hydrolases"/>
    <property type="match status" value="1"/>
</dbReference>
<dbReference type="PROSITE" id="PS50893">
    <property type="entry name" value="ABC_TRANSPORTER_2"/>
    <property type="match status" value="1"/>
</dbReference>